<dbReference type="InterPro" id="IPR017926">
    <property type="entry name" value="GATASE"/>
</dbReference>
<dbReference type="InterPro" id="IPR029062">
    <property type="entry name" value="Class_I_gatase-like"/>
</dbReference>
<accession>A0A4R2Q500</accession>
<protein>
    <submittedName>
        <fullName evidence="2">GMP synthase-like glutamine amidotransferase</fullName>
    </submittedName>
</protein>
<feature type="domain" description="Glutamine amidotransferase" evidence="1">
    <location>
        <begin position="23"/>
        <end position="173"/>
    </location>
</feature>
<evidence type="ECO:0000313" key="2">
    <source>
        <dbReference type="EMBL" id="TCP43893.1"/>
    </source>
</evidence>
<name>A0A4R2Q500_9PSEU</name>
<dbReference type="PANTHER" id="PTHR42695">
    <property type="entry name" value="GLUTAMINE AMIDOTRANSFERASE YLR126C-RELATED"/>
    <property type="match status" value="1"/>
</dbReference>
<organism evidence="2 3">
    <name type="scientific">Tamaricihabitans halophyticus</name>
    <dbReference type="NCBI Taxonomy" id="1262583"/>
    <lineage>
        <taxon>Bacteria</taxon>
        <taxon>Bacillati</taxon>
        <taxon>Actinomycetota</taxon>
        <taxon>Actinomycetes</taxon>
        <taxon>Pseudonocardiales</taxon>
        <taxon>Pseudonocardiaceae</taxon>
        <taxon>Tamaricihabitans</taxon>
    </lineage>
</organism>
<keyword evidence="2" id="KW-0808">Transferase</keyword>
<dbReference type="SUPFAM" id="SSF52317">
    <property type="entry name" value="Class I glutamine amidotransferase-like"/>
    <property type="match status" value="1"/>
</dbReference>
<dbReference type="EMBL" id="SLXQ01000020">
    <property type="protein sequence ID" value="TCP43893.1"/>
    <property type="molecule type" value="Genomic_DNA"/>
</dbReference>
<dbReference type="InterPro" id="IPR044992">
    <property type="entry name" value="ChyE-like"/>
</dbReference>
<dbReference type="GO" id="GO:0016740">
    <property type="term" value="F:transferase activity"/>
    <property type="evidence" value="ECO:0007669"/>
    <property type="project" value="UniProtKB-KW"/>
</dbReference>
<keyword evidence="2" id="KW-0315">Glutamine amidotransferase</keyword>
<evidence type="ECO:0000313" key="3">
    <source>
        <dbReference type="Proteomes" id="UP000294911"/>
    </source>
</evidence>
<dbReference type="Gene3D" id="3.40.50.880">
    <property type="match status" value="1"/>
</dbReference>
<comment type="caution">
    <text evidence="2">The sequence shown here is derived from an EMBL/GenBank/DDBJ whole genome shotgun (WGS) entry which is preliminary data.</text>
</comment>
<evidence type="ECO:0000259" key="1">
    <source>
        <dbReference type="Pfam" id="PF00117"/>
    </source>
</evidence>
<dbReference type="PANTHER" id="PTHR42695:SF5">
    <property type="entry name" value="GLUTAMINE AMIDOTRANSFERASE YLR126C-RELATED"/>
    <property type="match status" value="1"/>
</dbReference>
<dbReference type="Proteomes" id="UP000294911">
    <property type="component" value="Unassembled WGS sequence"/>
</dbReference>
<proteinExistence type="predicted"/>
<reference evidence="2 3" key="1">
    <citation type="submission" date="2019-03" db="EMBL/GenBank/DDBJ databases">
        <title>Genomic Encyclopedia of Type Strains, Phase IV (KMG-IV): sequencing the most valuable type-strain genomes for metagenomic binning, comparative biology and taxonomic classification.</title>
        <authorList>
            <person name="Goeker M."/>
        </authorList>
    </citation>
    <scope>NUCLEOTIDE SEQUENCE [LARGE SCALE GENOMIC DNA]</scope>
    <source>
        <strain evidence="2 3">DSM 45765</strain>
    </source>
</reference>
<dbReference type="Pfam" id="PF00117">
    <property type="entry name" value="GATase"/>
    <property type="match status" value="1"/>
</dbReference>
<gene>
    <name evidence="2" type="ORF">EV191_12047</name>
</gene>
<keyword evidence="3" id="KW-1185">Reference proteome</keyword>
<sequence>MPAPFRVLCVQHQDDCPPGYVGERLEQRGARVEVVRAQDELPDPREFQLIVPLGSDDSSYDESVPYLAREFELLRTAIVADVPVFGICFGAQLLSRVLGGRVHVNPTGPEIGWLPVHTSQPELVAPGPWLVWHLDVIAGAPPGAMEIANTSVGTQAFVHGRHIGLQFHPEATVDSATIWAEHYRKELAEAGVDYDALLAETRECAPIARERAHALTDRVLEHTKILSGER</sequence>
<dbReference type="PROSITE" id="PS51273">
    <property type="entry name" value="GATASE_TYPE_1"/>
    <property type="match status" value="1"/>
</dbReference>
<dbReference type="AlphaFoldDB" id="A0A4R2Q500"/>
<dbReference type="GO" id="GO:0005829">
    <property type="term" value="C:cytosol"/>
    <property type="evidence" value="ECO:0007669"/>
    <property type="project" value="TreeGrafter"/>
</dbReference>
<dbReference type="CDD" id="cd01741">
    <property type="entry name" value="GATase1_1"/>
    <property type="match status" value="1"/>
</dbReference>